<dbReference type="PANTHER" id="PTHR10094:SF25">
    <property type="entry name" value="SCP2 STEROL-BINDING DOMAIN-CONTAINING PROTEIN 1"/>
    <property type="match status" value="1"/>
</dbReference>
<name>H6REJ9_9BACT</name>
<dbReference type="SUPFAM" id="SSF55718">
    <property type="entry name" value="SCP-like"/>
    <property type="match status" value="1"/>
</dbReference>
<reference evidence="2" key="1">
    <citation type="journal article" date="2012" name="Environ. Microbiol.">
        <title>Genomic content of uncultured Bacteroidetes from contrasting oceanic provinces in the North Atlantic Ocean.</title>
        <authorList>
            <person name="Gomez-Pereira P.R."/>
            <person name="Schuler M."/>
            <person name="Fuchs B.M."/>
            <person name="Bennke C."/>
            <person name="Teeling H."/>
            <person name="Waldmann J."/>
            <person name="Richter M."/>
            <person name="Barbe V."/>
            <person name="Bataille E."/>
            <person name="Glockner F.O."/>
            <person name="Amann R."/>
        </authorList>
    </citation>
    <scope>NUCLEOTIDE SEQUENCE</scope>
</reference>
<reference evidence="2" key="2">
    <citation type="submission" date="2012-02" db="EMBL/GenBank/DDBJ databases">
        <authorList>
            <person name="Genoscope - CEA"/>
        </authorList>
    </citation>
    <scope>NUCLEOTIDE SEQUENCE</scope>
</reference>
<dbReference type="AlphaFoldDB" id="H6REJ9"/>
<dbReference type="InterPro" id="IPR036527">
    <property type="entry name" value="SCP2_sterol-bd_dom_sf"/>
</dbReference>
<dbReference type="PANTHER" id="PTHR10094">
    <property type="entry name" value="STEROL CARRIER PROTEIN 2 SCP-2 FAMILY PROTEIN"/>
    <property type="match status" value="1"/>
</dbReference>
<feature type="domain" description="SCP2" evidence="1">
    <location>
        <begin position="7"/>
        <end position="96"/>
    </location>
</feature>
<accession>H6REJ9</accession>
<dbReference type="EMBL" id="FO117580">
    <property type="protein sequence ID" value="CCF99460.1"/>
    <property type="molecule type" value="Genomic_DNA"/>
</dbReference>
<dbReference type="Gene3D" id="3.30.1050.10">
    <property type="entry name" value="SCP2 sterol-binding domain"/>
    <property type="match status" value="1"/>
</dbReference>
<sequence length="97" mass="10496">MSSEIFESIKKQAANVSPFNAKLKFILDDEVILIDGSDGASNIVTTDDVDADTVIICEKETFLKLKSGDLNPMMAVMTGKVKIKGDMGLAMKLQSLI</sequence>
<gene>
    <name evidence="2" type="ORF">VIS_S3BGA110006</name>
</gene>
<organism evidence="2">
    <name type="scientific">uncultured Flavobacteriia bacterium</name>
    <dbReference type="NCBI Taxonomy" id="212695"/>
    <lineage>
        <taxon>Bacteria</taxon>
        <taxon>Pseudomonadati</taxon>
        <taxon>Bacteroidota</taxon>
        <taxon>Flavobacteriia</taxon>
        <taxon>environmental samples</taxon>
    </lineage>
</organism>
<proteinExistence type="predicted"/>
<dbReference type="InterPro" id="IPR003033">
    <property type="entry name" value="SCP2_sterol-bd_dom"/>
</dbReference>
<dbReference type="GO" id="GO:0005829">
    <property type="term" value="C:cytosol"/>
    <property type="evidence" value="ECO:0007669"/>
    <property type="project" value="TreeGrafter"/>
</dbReference>
<dbReference type="Pfam" id="PF02036">
    <property type="entry name" value="SCP2"/>
    <property type="match status" value="1"/>
</dbReference>
<protein>
    <submittedName>
        <fullName evidence="2">Protein containing Sterol-binding domain</fullName>
    </submittedName>
</protein>
<evidence type="ECO:0000313" key="2">
    <source>
        <dbReference type="EMBL" id="CCF99460.1"/>
    </source>
</evidence>
<evidence type="ECO:0000259" key="1">
    <source>
        <dbReference type="Pfam" id="PF02036"/>
    </source>
</evidence>